<evidence type="ECO:0000256" key="1">
    <source>
        <dbReference type="SAM" id="MobiDB-lite"/>
    </source>
</evidence>
<comment type="caution">
    <text evidence="3">The sequence shown here is derived from an EMBL/GenBank/DDBJ whole genome shotgun (WGS) entry which is preliminary data.</text>
</comment>
<feature type="transmembrane region" description="Helical" evidence="2">
    <location>
        <begin position="53"/>
        <end position="74"/>
    </location>
</feature>
<evidence type="ECO:0000313" key="4">
    <source>
        <dbReference type="Proteomes" id="UP001148786"/>
    </source>
</evidence>
<accession>A0A9W8TG89</accession>
<dbReference type="EMBL" id="JANKHO010000030">
    <property type="protein sequence ID" value="KAJ3517124.1"/>
    <property type="molecule type" value="Genomic_DNA"/>
</dbReference>
<keyword evidence="2" id="KW-0472">Membrane</keyword>
<dbReference type="Proteomes" id="UP001148786">
    <property type="component" value="Unassembled WGS sequence"/>
</dbReference>
<feature type="compositionally biased region" description="Acidic residues" evidence="1">
    <location>
        <begin position="12"/>
        <end position="35"/>
    </location>
</feature>
<dbReference type="AlphaFoldDB" id="A0A9W8TG89"/>
<organism evidence="3 4">
    <name type="scientific">Agrocybe chaxingu</name>
    <dbReference type="NCBI Taxonomy" id="84603"/>
    <lineage>
        <taxon>Eukaryota</taxon>
        <taxon>Fungi</taxon>
        <taxon>Dikarya</taxon>
        <taxon>Basidiomycota</taxon>
        <taxon>Agaricomycotina</taxon>
        <taxon>Agaricomycetes</taxon>
        <taxon>Agaricomycetidae</taxon>
        <taxon>Agaricales</taxon>
        <taxon>Agaricineae</taxon>
        <taxon>Strophariaceae</taxon>
        <taxon>Agrocybe</taxon>
    </lineage>
</organism>
<gene>
    <name evidence="3" type="ORF">NLJ89_g710</name>
</gene>
<reference evidence="3" key="1">
    <citation type="submission" date="2022-07" db="EMBL/GenBank/DDBJ databases">
        <title>Genome Sequence of Agrocybe chaxingu.</title>
        <authorList>
            <person name="Buettner E."/>
        </authorList>
    </citation>
    <scope>NUCLEOTIDE SEQUENCE</scope>
    <source>
        <strain evidence="3">MP-N11</strain>
    </source>
</reference>
<keyword evidence="2" id="KW-0812">Transmembrane</keyword>
<evidence type="ECO:0000313" key="3">
    <source>
        <dbReference type="EMBL" id="KAJ3517124.1"/>
    </source>
</evidence>
<name>A0A9W8TG89_9AGAR</name>
<keyword evidence="2" id="KW-1133">Transmembrane helix</keyword>
<dbReference type="OrthoDB" id="10561418at2759"/>
<feature type="region of interest" description="Disordered" evidence="1">
    <location>
        <begin position="1"/>
        <end position="40"/>
    </location>
</feature>
<keyword evidence="4" id="KW-1185">Reference proteome</keyword>
<evidence type="ECO:0000256" key="2">
    <source>
        <dbReference type="SAM" id="Phobius"/>
    </source>
</evidence>
<protein>
    <submittedName>
        <fullName evidence="3">Uncharacterized protein</fullName>
    </submittedName>
</protein>
<sequence>MGLQSRNKNSVEDEEDEDSDDDDDDAPSDSEEEEEKPLVAVCRDLRHTTMTVLSFRIFGALKMIVGALMFISGVPHGYESLGCSDGLPGEKDFPGFPEPLVEMIQGLHQLLLKSLEVKIPQCGPENRNTKAAS</sequence>
<proteinExistence type="predicted"/>